<evidence type="ECO:0000259" key="2">
    <source>
        <dbReference type="Pfam" id="PF14040"/>
    </source>
</evidence>
<sequence>MAELGESGNPKDLVPGEPREIRKSTEHLVTYGADVLRIGDGLKRLDTGGWTGAAADKFHEFFDGEPARWVSCGEAFHSAAEAINGYAGTLEWAQGEAARAIQMWDRGQRATQQARAQYDQAAQQAAADGTPEGEVPSFQDPGQAGRDEAQRVLDAARSQLVSAGDRAVAVVDRAQESAPAEPTLFGEIAEAIGDIPGNVAHYGMTVAADVVDFATNTAGAVTEGAGWLAGRVVDGAGNVAGAVLDGVGLDGHAVEQATDSAADTVTSSTHTAGDAAWKWGDERAADIRGAADDVAESLGAEDPPSHTEPVDLEADSPDYVIVDEDRYPESAEHVKDAQSGLIWRGDEAQEGRKPLPSEVTFDPADAASRRRESLGDIPSRGAENLDRDEYPPAMMREGGAGSSVQYIDSSDNRGSGSSMRHQIGAQKLEAGDKVHIVAG</sequence>
<comment type="caution">
    <text evidence="4">The sequence shown here is derived from an EMBL/GenBank/DDBJ whole genome shotgun (WGS) entry which is preliminary data.</text>
</comment>
<dbReference type="InterPro" id="IPR029476">
    <property type="entry name" value="DNase_NucA_NucB"/>
</dbReference>
<dbReference type="Pfam" id="PF21725">
    <property type="entry name" value="T7SS_signal"/>
    <property type="match status" value="1"/>
</dbReference>
<gene>
    <name evidence="4" type="ORF">GCM10022222_51290</name>
</gene>
<accession>A0ABP6X4C0</accession>
<proteinExistence type="predicted"/>
<name>A0ABP6X4C0_9PSEU</name>
<dbReference type="InterPro" id="IPR049082">
    <property type="entry name" value="T7SS_signal"/>
</dbReference>
<feature type="domain" description="Deoxyribonuclease NucA/NucB" evidence="2">
    <location>
        <begin position="384"/>
        <end position="437"/>
    </location>
</feature>
<evidence type="ECO:0000313" key="4">
    <source>
        <dbReference type="EMBL" id="GAA3561270.1"/>
    </source>
</evidence>
<organism evidence="4 5">
    <name type="scientific">Amycolatopsis ultiminotia</name>
    <dbReference type="NCBI Taxonomy" id="543629"/>
    <lineage>
        <taxon>Bacteria</taxon>
        <taxon>Bacillati</taxon>
        <taxon>Actinomycetota</taxon>
        <taxon>Actinomycetes</taxon>
        <taxon>Pseudonocardiales</taxon>
        <taxon>Pseudonocardiaceae</taxon>
        <taxon>Amycolatopsis</taxon>
    </lineage>
</organism>
<dbReference type="Proteomes" id="UP001500689">
    <property type="component" value="Unassembled WGS sequence"/>
</dbReference>
<feature type="region of interest" description="Disordered" evidence="1">
    <location>
        <begin position="111"/>
        <end position="149"/>
    </location>
</feature>
<feature type="compositionally biased region" description="Basic and acidic residues" evidence="1">
    <location>
        <begin position="344"/>
        <end position="355"/>
    </location>
</feature>
<dbReference type="RefSeq" id="WP_344864113.1">
    <property type="nucleotide sequence ID" value="NZ_BAAAZN010000011.1"/>
</dbReference>
<feature type="region of interest" description="Disordered" evidence="1">
    <location>
        <begin position="329"/>
        <end position="431"/>
    </location>
</feature>
<dbReference type="EMBL" id="BAAAZN010000011">
    <property type="protein sequence ID" value="GAA3561270.1"/>
    <property type="molecule type" value="Genomic_DNA"/>
</dbReference>
<reference evidence="5" key="1">
    <citation type="journal article" date="2019" name="Int. J. Syst. Evol. Microbiol.">
        <title>The Global Catalogue of Microorganisms (GCM) 10K type strain sequencing project: providing services to taxonomists for standard genome sequencing and annotation.</title>
        <authorList>
            <consortium name="The Broad Institute Genomics Platform"/>
            <consortium name="The Broad Institute Genome Sequencing Center for Infectious Disease"/>
            <person name="Wu L."/>
            <person name="Ma J."/>
        </authorList>
    </citation>
    <scope>NUCLEOTIDE SEQUENCE [LARGE SCALE GENOMIC DNA]</scope>
    <source>
        <strain evidence="5">JCM 16898</strain>
    </source>
</reference>
<evidence type="ECO:0000256" key="1">
    <source>
        <dbReference type="SAM" id="MobiDB-lite"/>
    </source>
</evidence>
<evidence type="ECO:0000259" key="3">
    <source>
        <dbReference type="Pfam" id="PF21725"/>
    </source>
</evidence>
<feature type="region of interest" description="Disordered" evidence="1">
    <location>
        <begin position="295"/>
        <end position="316"/>
    </location>
</feature>
<protein>
    <submittedName>
        <fullName evidence="4">Uncharacterized protein</fullName>
    </submittedName>
</protein>
<feature type="compositionally biased region" description="Low complexity" evidence="1">
    <location>
        <begin position="111"/>
        <end position="128"/>
    </location>
</feature>
<keyword evidence="5" id="KW-1185">Reference proteome</keyword>
<dbReference type="Pfam" id="PF14040">
    <property type="entry name" value="DNase_NucA_NucB"/>
    <property type="match status" value="1"/>
</dbReference>
<feature type="domain" description="Putative T7SS secretion signal" evidence="3">
    <location>
        <begin position="3"/>
        <end position="182"/>
    </location>
</feature>
<feature type="compositionally biased region" description="Polar residues" evidence="1">
    <location>
        <begin position="402"/>
        <end position="420"/>
    </location>
</feature>
<evidence type="ECO:0000313" key="5">
    <source>
        <dbReference type="Proteomes" id="UP001500689"/>
    </source>
</evidence>